<name>A0ABM6MA45_9SPHN</name>
<reference evidence="2 3" key="1">
    <citation type="submission" date="2017-03" db="EMBL/GenBank/DDBJ databases">
        <title>Complete genome sequence of Blastomonas fulva degrading microcsystin LR.</title>
        <authorList>
            <person name="Lee H.-g."/>
            <person name="Jin L."/>
            <person name="oh H.-M."/>
        </authorList>
    </citation>
    <scope>NUCLEOTIDE SEQUENCE [LARGE SCALE GENOMIC DNA]</scope>
    <source>
        <strain evidence="2 3">T2</strain>
    </source>
</reference>
<evidence type="ECO:0000256" key="1">
    <source>
        <dbReference type="SAM" id="SignalP"/>
    </source>
</evidence>
<gene>
    <name evidence="2" type="ORF">B5J99_16070</name>
</gene>
<dbReference type="Gene3D" id="2.60.40.420">
    <property type="entry name" value="Cupredoxins - blue copper proteins"/>
    <property type="match status" value="1"/>
</dbReference>
<evidence type="ECO:0000313" key="3">
    <source>
        <dbReference type="Proteomes" id="UP000258016"/>
    </source>
</evidence>
<dbReference type="InterPro" id="IPR008972">
    <property type="entry name" value="Cupredoxin"/>
</dbReference>
<accession>A0ABM6MA45</accession>
<dbReference type="Proteomes" id="UP000258016">
    <property type="component" value="Chromosome"/>
</dbReference>
<dbReference type="GeneID" id="303487106"/>
<keyword evidence="3" id="KW-1185">Reference proteome</keyword>
<feature type="signal peptide" evidence="1">
    <location>
        <begin position="1"/>
        <end position="27"/>
    </location>
</feature>
<organism evidence="2 3">
    <name type="scientific">Blastomonas fulva</name>
    <dbReference type="NCBI Taxonomy" id="1550728"/>
    <lineage>
        <taxon>Bacteria</taxon>
        <taxon>Pseudomonadati</taxon>
        <taxon>Pseudomonadota</taxon>
        <taxon>Alphaproteobacteria</taxon>
        <taxon>Sphingomonadales</taxon>
        <taxon>Sphingomonadaceae</taxon>
        <taxon>Blastomonas</taxon>
    </lineage>
</organism>
<evidence type="ECO:0000313" key="2">
    <source>
        <dbReference type="EMBL" id="ASR52787.1"/>
    </source>
</evidence>
<dbReference type="RefSeq" id="WP_069050180.1">
    <property type="nucleotide sequence ID" value="NZ_CP020083.1"/>
</dbReference>
<keyword evidence="1" id="KW-0732">Signal</keyword>
<protein>
    <submittedName>
        <fullName evidence="2">Methylamine utilization protein</fullName>
    </submittedName>
</protein>
<proteinExistence type="predicted"/>
<dbReference type="SUPFAM" id="SSF49503">
    <property type="entry name" value="Cupredoxins"/>
    <property type="match status" value="1"/>
</dbReference>
<dbReference type="EMBL" id="CP020083">
    <property type="protein sequence ID" value="ASR52787.1"/>
    <property type="molecule type" value="Genomic_DNA"/>
</dbReference>
<feature type="chain" id="PRO_5047040505" evidence="1">
    <location>
        <begin position="28"/>
        <end position="214"/>
    </location>
</feature>
<sequence>MTTPRAPFVAALSAAVLACLAVPSSQAAGPATLALTVRQASGLPVRDAVVMVYPKAGASSGPIRFGWKYDMAQANIAFTPGTLIVPAGATVRFPNQDKVRHSIYSFSKSAKIDIQLYGRDETRSHSFAVAGSVALGCKIHDQMRGYVKVVDTPYAAKTDHNGQVRLAQLPGGAAVVKVWHPALRSRTGEHEEAVMLAAGQPTTRAISVDLRTQK</sequence>
<dbReference type="PROSITE" id="PS51257">
    <property type="entry name" value="PROKAR_LIPOPROTEIN"/>
    <property type="match status" value="1"/>
</dbReference>